<dbReference type="SMART" id="SM01039">
    <property type="entry name" value="BRICHOS"/>
    <property type="match status" value="1"/>
</dbReference>
<dbReference type="Proteomes" id="UP001295444">
    <property type="component" value="Chromosome 03"/>
</dbReference>
<organism evidence="3 4">
    <name type="scientific">Pelobates cultripes</name>
    <name type="common">Western spadefoot toad</name>
    <dbReference type="NCBI Taxonomy" id="61616"/>
    <lineage>
        <taxon>Eukaryota</taxon>
        <taxon>Metazoa</taxon>
        <taxon>Chordata</taxon>
        <taxon>Craniata</taxon>
        <taxon>Vertebrata</taxon>
        <taxon>Euteleostomi</taxon>
        <taxon>Amphibia</taxon>
        <taxon>Batrachia</taxon>
        <taxon>Anura</taxon>
        <taxon>Pelobatoidea</taxon>
        <taxon>Pelobatidae</taxon>
        <taxon>Pelobates</taxon>
    </lineage>
</organism>
<evidence type="ECO:0000313" key="4">
    <source>
        <dbReference type="Proteomes" id="UP001295444"/>
    </source>
</evidence>
<evidence type="ECO:0000259" key="2">
    <source>
        <dbReference type="PROSITE" id="PS50869"/>
    </source>
</evidence>
<accession>A0AAD1RMW1</accession>
<dbReference type="PROSITE" id="PS50869">
    <property type="entry name" value="BRICHOS"/>
    <property type="match status" value="1"/>
</dbReference>
<dbReference type="InterPro" id="IPR007084">
    <property type="entry name" value="BRICHOS_dom"/>
</dbReference>
<keyword evidence="1" id="KW-1015">Disulfide bond</keyword>
<protein>
    <recommendedName>
        <fullName evidence="2">BRICHOS domain-containing protein</fullName>
    </recommendedName>
</protein>
<evidence type="ECO:0000313" key="3">
    <source>
        <dbReference type="EMBL" id="CAH2274764.1"/>
    </source>
</evidence>
<dbReference type="AlphaFoldDB" id="A0AAD1RMW1"/>
<sequence length="225" mass="25688">MKPLSLDNCLEFVAGTYKWAEHKLHQYSLVSHQITIKMKTMFLLAALLAVFINPLQAQETYQYINRGYNGETIYNTVDVHEDVKIAVVNAYSGRGTSHAVFDYNQNIIAYHLPYRGICVLAHMDINTFPLLGRFQEFIHSRREKKKELEEIRKHYEVTNQLVINLSQFGGAVEGLCWGVPTYWAREYPRAYKCLPRVNTGIGASGCLGVHLCFIHVGLCGGFHLF</sequence>
<gene>
    <name evidence="3" type="ORF">PECUL_23A045526</name>
</gene>
<dbReference type="Gene3D" id="3.30.390.150">
    <property type="match status" value="1"/>
</dbReference>
<evidence type="ECO:0000256" key="1">
    <source>
        <dbReference type="ARBA" id="ARBA00023157"/>
    </source>
</evidence>
<proteinExistence type="predicted"/>
<keyword evidence="4" id="KW-1185">Reference proteome</keyword>
<reference evidence="3" key="1">
    <citation type="submission" date="2022-03" db="EMBL/GenBank/DDBJ databases">
        <authorList>
            <person name="Alioto T."/>
            <person name="Alioto T."/>
            <person name="Gomez Garrido J."/>
        </authorList>
    </citation>
    <scope>NUCLEOTIDE SEQUENCE</scope>
</reference>
<dbReference type="PANTHER" id="PTHR16483">
    <property type="entry name" value="GASTROKINE 1"/>
    <property type="match status" value="1"/>
</dbReference>
<feature type="domain" description="BRICHOS" evidence="2">
    <location>
        <begin position="91"/>
        <end position="184"/>
    </location>
</feature>
<name>A0AAD1RMW1_PELCU</name>
<dbReference type="Pfam" id="PF04089">
    <property type="entry name" value="BRICHOS"/>
    <property type="match status" value="1"/>
</dbReference>
<dbReference type="InterPro" id="IPR051772">
    <property type="entry name" value="Gastrokine"/>
</dbReference>
<dbReference type="EMBL" id="OW240914">
    <property type="protein sequence ID" value="CAH2274764.1"/>
    <property type="molecule type" value="Genomic_DNA"/>
</dbReference>